<comment type="caution">
    <text evidence="10">The sequence shown here is derived from an EMBL/GenBank/DDBJ whole genome shotgun (WGS) entry which is preliminary data.</text>
</comment>
<dbReference type="InterPro" id="IPR019775">
    <property type="entry name" value="WD40_repeat_CS"/>
</dbReference>
<dbReference type="GO" id="GO:0004674">
    <property type="term" value="F:protein serine/threonine kinase activity"/>
    <property type="evidence" value="ECO:0007669"/>
    <property type="project" value="UniProtKB-KW"/>
</dbReference>
<dbReference type="InterPro" id="IPR002110">
    <property type="entry name" value="Ankyrin_rpt"/>
</dbReference>
<accession>A0A8J6BZY3</accession>
<feature type="repeat" description="WD" evidence="7">
    <location>
        <begin position="44"/>
        <end position="75"/>
    </location>
</feature>
<dbReference type="PANTHER" id="PTHR19848:SF8">
    <property type="entry name" value="F-BOX AND WD REPEAT DOMAIN CONTAINING 7"/>
    <property type="match status" value="1"/>
</dbReference>
<dbReference type="Gene3D" id="1.10.510.10">
    <property type="entry name" value="Transferase(Phosphotransferase) domain 1"/>
    <property type="match status" value="1"/>
</dbReference>
<evidence type="ECO:0000256" key="6">
    <source>
        <dbReference type="PROSITE-ProRule" id="PRU00023"/>
    </source>
</evidence>
<keyword evidence="2 7" id="KW-0853">WD repeat</keyword>
<dbReference type="InterPro" id="IPR017441">
    <property type="entry name" value="Protein_kinase_ATP_BS"/>
</dbReference>
<evidence type="ECO:0000259" key="9">
    <source>
        <dbReference type="PROSITE" id="PS50011"/>
    </source>
</evidence>
<feature type="binding site" evidence="8">
    <location>
        <position position="1361"/>
    </location>
    <ligand>
        <name>ATP</name>
        <dbReference type="ChEBI" id="CHEBI:30616"/>
    </ligand>
</feature>
<feature type="repeat" description="WD" evidence="7">
    <location>
        <begin position="541"/>
        <end position="563"/>
    </location>
</feature>
<dbReference type="InterPro" id="IPR008271">
    <property type="entry name" value="Ser/Thr_kinase_AS"/>
</dbReference>
<dbReference type="Pfam" id="PF00400">
    <property type="entry name" value="WD40"/>
    <property type="match status" value="14"/>
</dbReference>
<dbReference type="SUPFAM" id="SSF48403">
    <property type="entry name" value="Ankyrin repeat"/>
    <property type="match status" value="1"/>
</dbReference>
<evidence type="ECO:0000256" key="1">
    <source>
        <dbReference type="ARBA" id="ARBA00022527"/>
    </source>
</evidence>
<evidence type="ECO:0000256" key="5">
    <source>
        <dbReference type="ARBA" id="ARBA00022840"/>
    </source>
</evidence>
<dbReference type="PROSITE" id="PS50294">
    <property type="entry name" value="WD_REPEATS_REGION"/>
    <property type="match status" value="13"/>
</dbReference>
<keyword evidence="11" id="KW-1185">Reference proteome</keyword>
<name>A0A8J6BZY3_9EUKA</name>
<reference evidence="10" key="1">
    <citation type="submission" date="2021-05" db="EMBL/GenBank/DDBJ databases">
        <title>A free-living protist that lacks canonical eukaryotic 1 DNA replication and segregation systems.</title>
        <authorList>
            <person name="Salas-Leiva D.E."/>
            <person name="Tromer E.C."/>
            <person name="Curtis B.A."/>
            <person name="Jerlstrom-Hultqvist J."/>
            <person name="Kolisko M."/>
            <person name="Yi Z."/>
            <person name="Salas-Leiva J.S."/>
            <person name="Gallot-Lavallee L."/>
            <person name="Kops G.J.P.L."/>
            <person name="Archibald J.M."/>
            <person name="Simpson A.G.B."/>
            <person name="Roger A.J."/>
        </authorList>
    </citation>
    <scope>NUCLEOTIDE SEQUENCE</scope>
    <source>
        <strain evidence="10">BICM</strain>
    </source>
</reference>
<evidence type="ECO:0000256" key="7">
    <source>
        <dbReference type="PROSITE-ProRule" id="PRU00221"/>
    </source>
</evidence>
<dbReference type="InterPro" id="IPR036770">
    <property type="entry name" value="Ankyrin_rpt-contain_sf"/>
</dbReference>
<dbReference type="PROSITE" id="PS50011">
    <property type="entry name" value="PROTEIN_KINASE_DOM"/>
    <property type="match status" value="1"/>
</dbReference>
<organism evidence="10 11">
    <name type="scientific">Carpediemonas membranifera</name>
    <dbReference type="NCBI Taxonomy" id="201153"/>
    <lineage>
        <taxon>Eukaryota</taxon>
        <taxon>Metamonada</taxon>
        <taxon>Carpediemonas-like organisms</taxon>
        <taxon>Carpediemonas</taxon>
    </lineage>
</organism>
<feature type="repeat" description="WD" evidence="7">
    <location>
        <begin position="457"/>
        <end position="489"/>
    </location>
</feature>
<dbReference type="PRINTS" id="PR00320">
    <property type="entry name" value="GPROTEINBRPT"/>
</dbReference>
<feature type="repeat" description="WD" evidence="7">
    <location>
        <begin position="165"/>
        <end position="206"/>
    </location>
</feature>
<feature type="repeat" description="WD" evidence="7">
    <location>
        <begin position="498"/>
        <end position="539"/>
    </location>
</feature>
<dbReference type="PROSITE" id="PS00108">
    <property type="entry name" value="PROTEIN_KINASE_ST"/>
    <property type="match status" value="1"/>
</dbReference>
<dbReference type="InterPro" id="IPR020472">
    <property type="entry name" value="WD40_PAC1"/>
</dbReference>
<keyword evidence="5 8" id="KW-0067">ATP-binding</keyword>
<dbReference type="CDD" id="cd00200">
    <property type="entry name" value="WD40"/>
    <property type="match status" value="2"/>
</dbReference>
<feature type="repeat" description="ANK" evidence="6">
    <location>
        <begin position="1257"/>
        <end position="1289"/>
    </location>
</feature>
<evidence type="ECO:0000256" key="8">
    <source>
        <dbReference type="PROSITE-ProRule" id="PRU10141"/>
    </source>
</evidence>
<sequence length="1673" mass="177925">MRLTDPNLTVTIKLGKLTSVKPDSVVDGLLAAWNARMTECIQTIEGDDIDVFSVAFLPDGTMVTGSRDGTIKLWDKHGVCTTTMKHGGRVWCIAVSPGGSAIASGGSDHKIKLWGQTGRLVKTLKGHTGDVSSLAFSPDRQTLISGSWDKTVRVWNVATGKCRTMEGHTDQVRSVAISPECKTIVSGGDDGMIKVWDAESGRLEQTLEDHMNSVAAVAISPDGALLASGSWDNTIRLWDTRTWECIAVLKGHTNVTCCVAFSHDGRTLASGSWDNSAKLWSIGSGECLETLKGHTNWVNSVAFSPDGSTLLSGSWDNTAKQWSLGRSPELTALAQTLAQPIPAATIVRLEGTVADLARVLDHLSTLDAQPREFSMRLTEPDLTVTMRCCKLTSDKPGSAVDALLAAWNVKKTECIQTMEDHTEGVMSVAFLPDGTMVTGSRDGTIMLWDKHGVCTTTMKHVGRVRCIAVSPGGSAIASGGSDHKIMLWDQTGRLVKTLKGHTRDVTSLAFSPDRQTLISGSWDKTVRTWNVATGKCRRKTIVTGSGDKTIKVWDAVSGRLERTLEGHTNSVVAVAISANGALLASGSGDNTIRLWDTRTWDSVAVLRGHVSFVYSVAFSPDGRTLASGSGDKNIKLWSIFSGECFKTLRGHAFCVHSVAFSPDGSTLLSGSKDKTAKLWHIEHASETIAVCGQPTLGADIRLPSNDSTLKLVDLARVAIRILATGLPRSFEMRLAHPPVSVSMDHAGLFLAAPACPEVCGLLALLNQGRLNELMVQVCADAGIALSAASTAVMDPNGFISISPADDLIVSALMPLNHARRDAAVAGVCAQTVTPKTAISVSNADLHTLEKLLGHVESSGAAPHSFKVHLDDPATTVTLGPTGFEVSPPNQAVAEVLSGFSFLTAHLDIISTDDVIRLGEHAPLTIGDLKTVIGLLLQRETLPSSFAMRLTHPATTVSLGPTGFTATGASEEVNAVIEQANLCSAVQMMANGHNASVALGAAEEALYVTADLSDTKRLLAAAGPHALQHEARVVTMRTDLSRLQPVQALAKNPMLALRGRVKEALERSDELHALIIIGDVNRMRSKTLLKDKLVGPVILNCLDRKARSPLHSAFVHDQPQAFAALLKAGCLLDDGFLDGHPLLAAVAKPPMLTAMLAARVDIDTVSRNTTALVVAIQGSHWDSATKLLARGADPLLPPVGVNALQAVKGVADPLMGGVIRAAINDVLVKQLSEAITQGSTAAIKRLLTAGVSANGVEGKMPPLFTAVKAGNFDIVSLLLKHGVDRDATYKGKTAAQTVKKGSNLQYLLIQDQTPEPLVQPDLNTDITKPAGSIAFSQADLIGDGGMASVFRGTYGGAECAVKTVVRADLNAMQASRLQNEIFIHKQLRHTNVIGLYALEQEGQEIRLALELASGSLSALLLSKADLPWDARLQFARDIAAAMAFIAGEGYEHRDLKSLNVLVANNKAKISDFGLTARLDQRVADVEGSWPWMAPERFDGVGGEKADVFAFGITLWEIAARDIPYRQERLGLDAIRAHVRAGYRPMIPAGTPAAVGELIRRCVAPDPRDRPTFAEVVAGLPDNASTEMYAESAVRNHEVDTFANASAPGMMTFGEGQPAIIGTVGQTLGHASAPWMTLSEDERAAALATMGTIATTYRTNAPSAPGLRTLGDMYR</sequence>
<dbReference type="GO" id="GO:0005524">
    <property type="term" value="F:ATP binding"/>
    <property type="evidence" value="ECO:0007669"/>
    <property type="project" value="UniProtKB-UniRule"/>
</dbReference>
<dbReference type="InterPro" id="IPR001245">
    <property type="entry name" value="Ser-Thr/Tyr_kinase_cat_dom"/>
</dbReference>
<keyword evidence="1" id="KW-0418">Kinase</keyword>
<dbReference type="SUPFAM" id="SSF56112">
    <property type="entry name" value="Protein kinase-like (PK-like)"/>
    <property type="match status" value="1"/>
</dbReference>
<dbReference type="Proteomes" id="UP000717585">
    <property type="component" value="Unassembled WGS sequence"/>
</dbReference>
<keyword evidence="4 8" id="KW-0547">Nucleotide-binding</keyword>
<dbReference type="SUPFAM" id="SSF50978">
    <property type="entry name" value="WD40 repeat-like"/>
    <property type="match status" value="2"/>
</dbReference>
<dbReference type="InterPro" id="IPR011009">
    <property type="entry name" value="Kinase-like_dom_sf"/>
</dbReference>
<feature type="repeat" description="WD" evidence="7">
    <location>
        <begin position="418"/>
        <end position="449"/>
    </location>
</feature>
<dbReference type="Pfam" id="PF07714">
    <property type="entry name" value="PK_Tyr_Ser-Thr"/>
    <property type="match status" value="1"/>
</dbReference>
<dbReference type="InterPro" id="IPR015943">
    <property type="entry name" value="WD40/YVTN_repeat-like_dom_sf"/>
</dbReference>
<dbReference type="PANTHER" id="PTHR19848">
    <property type="entry name" value="WD40 REPEAT PROTEIN"/>
    <property type="match status" value="1"/>
</dbReference>
<feature type="repeat" description="WD" evidence="7">
    <location>
        <begin position="564"/>
        <end position="605"/>
    </location>
</feature>
<feature type="repeat" description="WD" evidence="7">
    <location>
        <begin position="249"/>
        <end position="290"/>
    </location>
</feature>
<dbReference type="PROSITE" id="PS00107">
    <property type="entry name" value="PROTEIN_KINASE_ATP"/>
    <property type="match status" value="1"/>
</dbReference>
<feature type="repeat" description="WD" evidence="7">
    <location>
        <begin position="648"/>
        <end position="689"/>
    </location>
</feature>
<evidence type="ECO:0000313" key="10">
    <source>
        <dbReference type="EMBL" id="KAG9396006.1"/>
    </source>
</evidence>
<dbReference type="SMART" id="SM00248">
    <property type="entry name" value="ANK"/>
    <property type="match status" value="3"/>
</dbReference>
<dbReference type="InterPro" id="IPR000719">
    <property type="entry name" value="Prot_kinase_dom"/>
</dbReference>
<dbReference type="PROSITE" id="PS50082">
    <property type="entry name" value="WD_REPEATS_2"/>
    <property type="match status" value="14"/>
</dbReference>
<dbReference type="Gene3D" id="1.25.40.20">
    <property type="entry name" value="Ankyrin repeat-containing domain"/>
    <property type="match status" value="1"/>
</dbReference>
<evidence type="ECO:0000256" key="4">
    <source>
        <dbReference type="ARBA" id="ARBA00022741"/>
    </source>
</evidence>
<dbReference type="SMART" id="SM00320">
    <property type="entry name" value="WD40"/>
    <property type="match status" value="13"/>
</dbReference>
<keyword evidence="1" id="KW-0808">Transferase</keyword>
<keyword evidence="6" id="KW-0040">ANK repeat</keyword>
<feature type="repeat" description="WD" evidence="7">
    <location>
        <begin position="83"/>
        <end position="114"/>
    </location>
</feature>
<keyword evidence="3" id="KW-0677">Repeat</keyword>
<dbReference type="SMART" id="SM00220">
    <property type="entry name" value="S_TKc"/>
    <property type="match status" value="1"/>
</dbReference>
<dbReference type="Pfam" id="PF12796">
    <property type="entry name" value="Ank_2"/>
    <property type="match status" value="1"/>
</dbReference>
<feature type="repeat" description="WD" evidence="7">
    <location>
        <begin position="124"/>
        <end position="165"/>
    </location>
</feature>
<dbReference type="InterPro" id="IPR036322">
    <property type="entry name" value="WD40_repeat_dom_sf"/>
</dbReference>
<feature type="domain" description="Protein kinase" evidence="9">
    <location>
        <begin position="1334"/>
        <end position="1587"/>
    </location>
</feature>
<dbReference type="EMBL" id="JAHDYR010000007">
    <property type="protein sequence ID" value="KAG9396006.1"/>
    <property type="molecule type" value="Genomic_DNA"/>
</dbReference>
<keyword evidence="1" id="KW-0723">Serine/threonine-protein kinase</keyword>
<feature type="repeat" description="WD" evidence="7">
    <location>
        <begin position="606"/>
        <end position="647"/>
    </location>
</feature>
<dbReference type="Gene3D" id="2.130.10.10">
    <property type="entry name" value="YVTN repeat-like/Quinoprotein amine dehydrogenase"/>
    <property type="match status" value="5"/>
</dbReference>
<evidence type="ECO:0000256" key="2">
    <source>
        <dbReference type="ARBA" id="ARBA00022574"/>
    </source>
</evidence>
<protein>
    <submittedName>
        <fullName evidence="10">High-affnity carbon uptake protein Hat/HatR</fullName>
    </submittedName>
</protein>
<dbReference type="PROSITE" id="PS00678">
    <property type="entry name" value="WD_REPEATS_1"/>
    <property type="match status" value="5"/>
</dbReference>
<evidence type="ECO:0000313" key="11">
    <source>
        <dbReference type="Proteomes" id="UP000717585"/>
    </source>
</evidence>
<dbReference type="OrthoDB" id="674604at2759"/>
<evidence type="ECO:0000256" key="3">
    <source>
        <dbReference type="ARBA" id="ARBA00022737"/>
    </source>
</evidence>
<dbReference type="PROSITE" id="PS50088">
    <property type="entry name" value="ANK_REPEAT"/>
    <property type="match status" value="1"/>
</dbReference>
<dbReference type="InterPro" id="IPR001680">
    <property type="entry name" value="WD40_rpt"/>
</dbReference>
<feature type="repeat" description="WD" evidence="7">
    <location>
        <begin position="207"/>
        <end position="248"/>
    </location>
</feature>
<feature type="repeat" description="WD" evidence="7">
    <location>
        <begin position="291"/>
        <end position="332"/>
    </location>
</feature>
<proteinExistence type="predicted"/>
<gene>
    <name evidence="10" type="ORF">J8273_2355</name>
</gene>